<name>A0AAU9JKK1_9CILI</name>
<proteinExistence type="predicted"/>
<reference evidence="1" key="1">
    <citation type="submission" date="2021-09" db="EMBL/GenBank/DDBJ databases">
        <authorList>
            <consortium name="AG Swart"/>
            <person name="Singh M."/>
            <person name="Singh A."/>
            <person name="Seah K."/>
            <person name="Emmerich C."/>
        </authorList>
    </citation>
    <scope>NUCLEOTIDE SEQUENCE</scope>
    <source>
        <strain evidence="1">ATCC30299</strain>
    </source>
</reference>
<comment type="caution">
    <text evidence="1">The sequence shown here is derived from an EMBL/GenBank/DDBJ whole genome shotgun (WGS) entry which is preliminary data.</text>
</comment>
<sequence>MCTLHNFQSMCKVSGMGKVLSSSIQHRGGNNWRKKLDKSKLQHHKISSWLCTMNTRQGMHSMQSKLFPL</sequence>
<gene>
    <name evidence="1" type="ORF">BSTOLATCC_MIC35042</name>
</gene>
<protein>
    <submittedName>
        <fullName evidence="1">Uncharacterized protein</fullName>
    </submittedName>
</protein>
<evidence type="ECO:0000313" key="2">
    <source>
        <dbReference type="Proteomes" id="UP001162131"/>
    </source>
</evidence>
<accession>A0AAU9JKK1</accession>
<evidence type="ECO:0000313" key="1">
    <source>
        <dbReference type="EMBL" id="CAG9324020.1"/>
    </source>
</evidence>
<dbReference type="AlphaFoldDB" id="A0AAU9JKK1"/>
<organism evidence="1 2">
    <name type="scientific">Blepharisma stoltei</name>
    <dbReference type="NCBI Taxonomy" id="1481888"/>
    <lineage>
        <taxon>Eukaryota</taxon>
        <taxon>Sar</taxon>
        <taxon>Alveolata</taxon>
        <taxon>Ciliophora</taxon>
        <taxon>Postciliodesmatophora</taxon>
        <taxon>Heterotrichea</taxon>
        <taxon>Heterotrichida</taxon>
        <taxon>Blepharismidae</taxon>
        <taxon>Blepharisma</taxon>
    </lineage>
</organism>
<keyword evidence="2" id="KW-1185">Reference proteome</keyword>
<dbReference type="EMBL" id="CAJZBQ010000035">
    <property type="protein sequence ID" value="CAG9324020.1"/>
    <property type="molecule type" value="Genomic_DNA"/>
</dbReference>
<dbReference type="Proteomes" id="UP001162131">
    <property type="component" value="Unassembled WGS sequence"/>
</dbReference>